<sequence length="652" mass="69508">MATAWARRVAAAAAAGCLIAGPAWPQGAAPAPAPSPAPAETKPAGTGSASSSPSSASSPFARWFGGGDRVANSPVEFIVRVEGSDPALERKLRQSSLITGALAEGRTSGQDVLAAARADYARFLGTLYDEGLYDAVIDIRLDGVEAAGIAPLDAPQFVRQVVVSVDPGSRFRYSRAEIAPVAPGTDLPRDYRTGAVARTSDMKSAARAGVTGWRDYGHAKADVTSTDIVADHELHAVDSRIVLAPGPLVRFGRLLPSGNERLSTRRLLKIAGFPEGERFDPEKLEQVRKRLRRSGIFSAITLEEAEALGPGNTLDVGLTVIEQKLRRIGGGFEISSIDGAKVTGYWLHRKLLGGGERLRVDGEIKDIGSGTSGRDYKLGLRLDRPATIRPDITAFVEARAERLREEDYDLDLGVLGMGLVWLPSDRLTGETRLEYRRSRVTDASGTTDFRVLALPTTVTLDRREDEPNDARRGYWLSTTATPFYGMQDTGSGLRLVGEGRAYRSFGAEDRFTLAGRARAGTIFGSDLAETPRDYLFYSGGGGSVRGQPFESLGVEVIQGPEGPVKTGGLSVLNITGEMRVLVRERIGLVAFADAGQVWEESSFGGASDWHAGAGMGIRYTTPIGPIRLDVAGPVGGDTGEGVQFYLGLGQAF</sequence>
<feature type="compositionally biased region" description="Low complexity" evidence="3">
    <location>
        <begin position="38"/>
        <end position="58"/>
    </location>
</feature>
<dbReference type="AlphaFoldDB" id="A0A1H2YJQ6"/>
<dbReference type="EMBL" id="FNNA01000002">
    <property type="protein sequence ID" value="SDX04779.1"/>
    <property type="molecule type" value="Genomic_DNA"/>
</dbReference>
<dbReference type="STRING" id="1545044.SAMN05444276_102865"/>
<accession>A0A1H2YJQ6</accession>
<dbReference type="InterPro" id="IPR034746">
    <property type="entry name" value="POTRA"/>
</dbReference>
<dbReference type="GO" id="GO:0019867">
    <property type="term" value="C:outer membrane"/>
    <property type="evidence" value="ECO:0007669"/>
    <property type="project" value="InterPro"/>
</dbReference>
<feature type="domain" description="POTRA" evidence="5">
    <location>
        <begin position="249"/>
        <end position="323"/>
    </location>
</feature>
<evidence type="ECO:0000256" key="1">
    <source>
        <dbReference type="ARBA" id="ARBA00004370"/>
    </source>
</evidence>
<evidence type="ECO:0000313" key="6">
    <source>
        <dbReference type="EMBL" id="SDX04779.1"/>
    </source>
</evidence>
<evidence type="ECO:0000256" key="4">
    <source>
        <dbReference type="SAM" id="SignalP"/>
    </source>
</evidence>
<proteinExistence type="predicted"/>
<dbReference type="Gene3D" id="3.10.20.310">
    <property type="entry name" value="membrane protein fhac"/>
    <property type="match status" value="1"/>
</dbReference>
<feature type="chain" id="PRO_5010168992" evidence="4">
    <location>
        <begin position="26"/>
        <end position="652"/>
    </location>
</feature>
<dbReference type="OrthoDB" id="9769707at2"/>
<protein>
    <submittedName>
        <fullName evidence="6">Autotransporter secretion outer membrane protein TamA</fullName>
    </submittedName>
</protein>
<dbReference type="Proteomes" id="UP000182944">
    <property type="component" value="Unassembled WGS sequence"/>
</dbReference>
<keyword evidence="2" id="KW-0472">Membrane</keyword>
<evidence type="ECO:0000259" key="5">
    <source>
        <dbReference type="PROSITE" id="PS51779"/>
    </source>
</evidence>
<evidence type="ECO:0000256" key="2">
    <source>
        <dbReference type="ARBA" id="ARBA00023136"/>
    </source>
</evidence>
<reference evidence="7" key="1">
    <citation type="submission" date="2016-10" db="EMBL/GenBank/DDBJ databases">
        <authorList>
            <person name="Varghese N."/>
            <person name="Submissions S."/>
        </authorList>
    </citation>
    <scope>NUCLEOTIDE SEQUENCE [LARGE SCALE GENOMIC DNA]</scope>
    <source>
        <strain evidence="7">DSM 29303</strain>
    </source>
</reference>
<organism evidence="6 7">
    <name type="scientific">Paracoccus sanguinis</name>
    <dbReference type="NCBI Taxonomy" id="1545044"/>
    <lineage>
        <taxon>Bacteria</taxon>
        <taxon>Pseudomonadati</taxon>
        <taxon>Pseudomonadota</taxon>
        <taxon>Alphaproteobacteria</taxon>
        <taxon>Rhodobacterales</taxon>
        <taxon>Paracoccaceae</taxon>
        <taxon>Paracoccus</taxon>
    </lineage>
</organism>
<dbReference type="Pfam" id="PF07244">
    <property type="entry name" value="POTRA"/>
    <property type="match status" value="1"/>
</dbReference>
<keyword evidence="4" id="KW-0732">Signal</keyword>
<dbReference type="Gene3D" id="2.40.160.50">
    <property type="entry name" value="membrane protein fhac: a member of the omp85/tpsb transporter family"/>
    <property type="match status" value="1"/>
</dbReference>
<dbReference type="RefSeq" id="WP_081962679.1">
    <property type="nucleotide sequence ID" value="NZ_FNNA01000002.1"/>
</dbReference>
<dbReference type="PROSITE" id="PS51779">
    <property type="entry name" value="POTRA"/>
    <property type="match status" value="1"/>
</dbReference>
<keyword evidence="7" id="KW-1185">Reference proteome</keyword>
<gene>
    <name evidence="6" type="ORF">SAMN05444276_102865</name>
</gene>
<feature type="signal peptide" evidence="4">
    <location>
        <begin position="1"/>
        <end position="25"/>
    </location>
</feature>
<comment type="subcellular location">
    <subcellularLocation>
        <location evidence="1">Membrane</location>
    </subcellularLocation>
</comment>
<dbReference type="Pfam" id="PF01103">
    <property type="entry name" value="Omp85"/>
    <property type="match status" value="1"/>
</dbReference>
<name>A0A1H2YJQ6_9RHOB</name>
<feature type="region of interest" description="Disordered" evidence="3">
    <location>
        <begin position="26"/>
        <end position="58"/>
    </location>
</feature>
<evidence type="ECO:0000256" key="3">
    <source>
        <dbReference type="SAM" id="MobiDB-lite"/>
    </source>
</evidence>
<evidence type="ECO:0000313" key="7">
    <source>
        <dbReference type="Proteomes" id="UP000182944"/>
    </source>
</evidence>
<dbReference type="InterPro" id="IPR010827">
    <property type="entry name" value="BamA/TamA_POTRA"/>
</dbReference>
<dbReference type="InterPro" id="IPR000184">
    <property type="entry name" value="Bac_surfAg_D15"/>
</dbReference>